<comment type="catalytic activity">
    <reaction evidence="1">
        <text>ATP-independent breakage of single-stranded DNA, followed by passage and rejoining.</text>
        <dbReference type="EC" id="5.6.2.1"/>
    </reaction>
</comment>
<dbReference type="SUPFAM" id="SSF56712">
    <property type="entry name" value="Prokaryotic type I DNA topoisomerase"/>
    <property type="match status" value="1"/>
</dbReference>
<dbReference type="Gene3D" id="1.10.290.10">
    <property type="entry name" value="Topoisomerase I, domain 4"/>
    <property type="match status" value="1"/>
</dbReference>
<dbReference type="SMART" id="SM00436">
    <property type="entry name" value="TOP1Bc"/>
    <property type="match status" value="1"/>
</dbReference>
<dbReference type="SMART" id="SM00437">
    <property type="entry name" value="TOP1Ac"/>
    <property type="match status" value="1"/>
</dbReference>
<name>A0ABM8IX15_9CREN</name>
<dbReference type="CDD" id="cd00186">
    <property type="entry name" value="TOP1Ac"/>
    <property type="match status" value="1"/>
</dbReference>
<dbReference type="InterPro" id="IPR013825">
    <property type="entry name" value="Topo_IA_cen_sub2"/>
</dbReference>
<dbReference type="InterPro" id="IPR000380">
    <property type="entry name" value="Topo_IA"/>
</dbReference>
<dbReference type="PROSITE" id="PS00396">
    <property type="entry name" value="TOPO_IA_1"/>
    <property type="match status" value="1"/>
</dbReference>
<dbReference type="InterPro" id="IPR003602">
    <property type="entry name" value="Topo_IA_DNA-bd_dom"/>
</dbReference>
<keyword evidence="12" id="KW-1185">Reference proteome</keyword>
<dbReference type="EC" id="5.6.2.1" evidence="3"/>
<comment type="similarity">
    <text evidence="2">Belongs to the type IA topoisomerase family.</text>
</comment>
<feature type="domain" description="Toprim" evidence="9">
    <location>
        <begin position="28"/>
        <end position="164"/>
    </location>
</feature>
<gene>
    <name evidence="11" type="ORF">PABY_16460</name>
</gene>
<evidence type="ECO:0000313" key="12">
    <source>
        <dbReference type="Proteomes" id="UP001341135"/>
    </source>
</evidence>
<evidence type="ECO:0000256" key="8">
    <source>
        <dbReference type="ARBA" id="ARBA00023235"/>
    </source>
</evidence>
<dbReference type="Pfam" id="PF01751">
    <property type="entry name" value="Toprim"/>
    <property type="match status" value="1"/>
</dbReference>
<evidence type="ECO:0000256" key="2">
    <source>
        <dbReference type="ARBA" id="ARBA00009446"/>
    </source>
</evidence>
<dbReference type="NCBIfam" id="NF004438">
    <property type="entry name" value="PRK05776.1"/>
    <property type="match status" value="1"/>
</dbReference>
<dbReference type="PROSITE" id="PS52039">
    <property type="entry name" value="TOPO_IA_2"/>
    <property type="match status" value="1"/>
</dbReference>
<protein>
    <recommendedName>
        <fullName evidence="3">DNA topoisomerase</fullName>
        <ecNumber evidence="3">5.6.2.1</ecNumber>
    </recommendedName>
</protein>
<dbReference type="InterPro" id="IPR013824">
    <property type="entry name" value="Topo_IA_cen_sub1"/>
</dbReference>
<keyword evidence="4" id="KW-0479">Metal-binding</keyword>
<dbReference type="Gene3D" id="2.70.20.10">
    <property type="entry name" value="Topoisomerase I, domain 3"/>
    <property type="match status" value="1"/>
</dbReference>
<accession>A0ABM8IX15</accession>
<dbReference type="PROSITE" id="PS50880">
    <property type="entry name" value="TOPRIM"/>
    <property type="match status" value="1"/>
</dbReference>
<evidence type="ECO:0000256" key="5">
    <source>
        <dbReference type="ARBA" id="ARBA00022833"/>
    </source>
</evidence>
<evidence type="ECO:0000259" key="10">
    <source>
        <dbReference type="PROSITE" id="PS52039"/>
    </source>
</evidence>
<dbReference type="Proteomes" id="UP001341135">
    <property type="component" value="Chromosome"/>
</dbReference>
<evidence type="ECO:0000256" key="3">
    <source>
        <dbReference type="ARBA" id="ARBA00012891"/>
    </source>
</evidence>
<dbReference type="InterPro" id="IPR005739">
    <property type="entry name" value="TopoI_arch"/>
</dbReference>
<dbReference type="InterPro" id="IPR013826">
    <property type="entry name" value="Topo_IA_cen_sub3"/>
</dbReference>
<reference evidence="11 12" key="1">
    <citation type="submission" date="2023-09" db="EMBL/GenBank/DDBJ databases">
        <title>Pyrofollis japonicus gen. nov. sp. nov., a novel member of the family Pyrodictiaceae isolated from the Iheya North hydrothermal field.</title>
        <authorList>
            <person name="Miyazaki U."/>
            <person name="Sanari M."/>
            <person name="Tame A."/>
            <person name="Kitajima M."/>
            <person name="Okamoto A."/>
            <person name="Sawayama S."/>
            <person name="Miyazaki J."/>
            <person name="Takai K."/>
            <person name="Nakagawa S."/>
        </authorList>
    </citation>
    <scope>NUCLEOTIDE SEQUENCE [LARGE SCALE GENOMIC DNA]</scope>
    <source>
        <strain evidence="11 12">AV2</strain>
    </source>
</reference>
<dbReference type="InterPro" id="IPR023405">
    <property type="entry name" value="Topo_IA_core_domain"/>
</dbReference>
<dbReference type="InterPro" id="IPR003601">
    <property type="entry name" value="Topo_IA_2"/>
</dbReference>
<evidence type="ECO:0000256" key="4">
    <source>
        <dbReference type="ARBA" id="ARBA00022723"/>
    </source>
</evidence>
<feature type="domain" description="Topo IA-type catalytic" evidence="10">
    <location>
        <begin position="179"/>
        <end position="598"/>
    </location>
</feature>
<evidence type="ECO:0000313" key="11">
    <source>
        <dbReference type="EMBL" id="BES82079.1"/>
    </source>
</evidence>
<dbReference type="InterPro" id="IPR013497">
    <property type="entry name" value="Topo_IA_cen"/>
</dbReference>
<keyword evidence="5" id="KW-0862">Zinc</keyword>
<sequence>MRGSSKVMARRRLGRSRSSAGCTAGHGYVLVIAEKPKAARKIAEALSNSTRPKLCRLGKVPYWLVSWNGRLHVIASAAGHLFGLTTDERGFPVFSYYWAPLWRIDGSASYTKRFFEVLEKLAGRATVFINACDYDIEGSVIGYMIIKSLGDVKRAYRAKFSALTRQDIQRAFRRLEPLDWDMIEAGLARHELDWIWGVNVSRALMDSVSRVTGRRVVLSAGRVQSPTLIEAVTRDKEINLFVPLPSFAVNVTIALGDYKHTGRLAVYETRQDALKAAEKLRRARFLKVVSYREWRERLLPPYPFNLGDLQAEAARLFGYSPMFTQRVAEQLYLEGLISYPRTNSQKIPESVDVATIVRNLARISEYHNLVGYLLRATGGILRPRNGPKDDPAHPAIHPTGEVPSTPLTGAQKRIYDLIVRRFLASMAPPAILARAHARLAATGIGSLELSGLRILDHGWLRIYYFAAPKESQIPRLRVGDIVDVKRVSVRIAYSGPPEPYTKASLVKWMERVGIGTEATRARIVELLFERGYLASRGKRIEVTELGYAVAWVLARYFPQLTSVELTRYFEEHLEAIRARKTSRSAVIDEAKRLLSSILAEFKKGAMESVGMELAKALNIIKPRNTCIICQREATEAGLCRFHQEALQRLLQGYMEWRRRAGVDCLEFLQKMAQLSSAGRWVREVAAYFVKQGKCPFSAL</sequence>
<evidence type="ECO:0000256" key="7">
    <source>
        <dbReference type="ARBA" id="ARBA00023125"/>
    </source>
</evidence>
<dbReference type="InterPro" id="IPR023406">
    <property type="entry name" value="Topo_IA_AS"/>
</dbReference>
<keyword evidence="6" id="KW-0799">Topoisomerase</keyword>
<dbReference type="EMBL" id="AP028907">
    <property type="protein sequence ID" value="BES82079.1"/>
    <property type="molecule type" value="Genomic_DNA"/>
</dbReference>
<proteinExistence type="inferred from homology"/>
<dbReference type="InterPro" id="IPR006171">
    <property type="entry name" value="TOPRIM_dom"/>
</dbReference>
<dbReference type="PRINTS" id="PR00417">
    <property type="entry name" value="PRTPISMRASEI"/>
</dbReference>
<evidence type="ECO:0000259" key="9">
    <source>
        <dbReference type="PROSITE" id="PS50880"/>
    </source>
</evidence>
<evidence type="ECO:0000256" key="1">
    <source>
        <dbReference type="ARBA" id="ARBA00000213"/>
    </source>
</evidence>
<dbReference type="PANTHER" id="PTHR11390">
    <property type="entry name" value="PROKARYOTIC DNA TOPOISOMERASE"/>
    <property type="match status" value="1"/>
</dbReference>
<dbReference type="Gene3D" id="3.40.50.140">
    <property type="match status" value="1"/>
</dbReference>
<evidence type="ECO:0000256" key="6">
    <source>
        <dbReference type="ARBA" id="ARBA00023029"/>
    </source>
</evidence>
<dbReference type="NCBIfam" id="TIGR01057">
    <property type="entry name" value="topA_arch"/>
    <property type="match status" value="1"/>
</dbReference>
<keyword evidence="8" id="KW-0413">Isomerase</keyword>
<dbReference type="Pfam" id="PF01131">
    <property type="entry name" value="Topoisom_bac"/>
    <property type="match status" value="1"/>
</dbReference>
<keyword evidence="7" id="KW-0238">DNA-binding</keyword>
<dbReference type="SMART" id="SM00493">
    <property type="entry name" value="TOPRIM"/>
    <property type="match status" value="1"/>
</dbReference>
<organism evidence="11 12">
    <name type="scientific">Pyrodictium abyssi</name>
    <dbReference type="NCBI Taxonomy" id="54256"/>
    <lineage>
        <taxon>Archaea</taxon>
        <taxon>Thermoproteota</taxon>
        <taxon>Thermoprotei</taxon>
        <taxon>Desulfurococcales</taxon>
        <taxon>Pyrodictiaceae</taxon>
        <taxon>Pyrodictium</taxon>
    </lineage>
</organism>
<dbReference type="Gene3D" id="1.10.460.10">
    <property type="entry name" value="Topoisomerase I, domain 2"/>
    <property type="match status" value="1"/>
</dbReference>
<dbReference type="PANTHER" id="PTHR11390:SF26">
    <property type="entry name" value="DNA TOPOISOMERASE 1"/>
    <property type="match status" value="1"/>
</dbReference>